<name>A0ABU1JPR1_9PROT</name>
<sequence>MAFHSARPISRHHGVLPFPSRRRTYLYLVQVALAGLGDAISEARRMRRDQQRLSELSDHQLRDIGLRRNGPGANVSFILDDEARPRSW</sequence>
<evidence type="ECO:0000313" key="3">
    <source>
        <dbReference type="Proteomes" id="UP001262410"/>
    </source>
</evidence>
<dbReference type="InterPro" id="IPR009506">
    <property type="entry name" value="YjiS-like"/>
</dbReference>
<feature type="domain" description="YjiS-like" evidence="1">
    <location>
        <begin position="39"/>
        <end position="68"/>
    </location>
</feature>
<evidence type="ECO:0000313" key="2">
    <source>
        <dbReference type="EMBL" id="MDR6289530.1"/>
    </source>
</evidence>
<dbReference type="Pfam" id="PF06568">
    <property type="entry name" value="YjiS-like"/>
    <property type="match status" value="1"/>
</dbReference>
<organism evidence="2 3">
    <name type="scientific">Inquilinus ginsengisoli</name>
    <dbReference type="NCBI Taxonomy" id="363840"/>
    <lineage>
        <taxon>Bacteria</taxon>
        <taxon>Pseudomonadati</taxon>
        <taxon>Pseudomonadota</taxon>
        <taxon>Alphaproteobacteria</taxon>
        <taxon>Rhodospirillales</taxon>
        <taxon>Rhodospirillaceae</taxon>
        <taxon>Inquilinus</taxon>
    </lineage>
</organism>
<gene>
    <name evidence="2" type="ORF">E9232_002045</name>
</gene>
<dbReference type="EMBL" id="JAVDPW010000003">
    <property type="protein sequence ID" value="MDR6289530.1"/>
    <property type="molecule type" value="Genomic_DNA"/>
</dbReference>
<proteinExistence type="predicted"/>
<keyword evidence="3" id="KW-1185">Reference proteome</keyword>
<dbReference type="Proteomes" id="UP001262410">
    <property type="component" value="Unassembled WGS sequence"/>
</dbReference>
<dbReference type="RefSeq" id="WP_309793815.1">
    <property type="nucleotide sequence ID" value="NZ_JAVDPW010000003.1"/>
</dbReference>
<protein>
    <submittedName>
        <fullName evidence="2">Uncharacterized protein YjiS (DUF1127 family)</fullName>
    </submittedName>
</protein>
<comment type="caution">
    <text evidence="2">The sequence shown here is derived from an EMBL/GenBank/DDBJ whole genome shotgun (WGS) entry which is preliminary data.</text>
</comment>
<accession>A0ABU1JPR1</accession>
<reference evidence="2 3" key="1">
    <citation type="submission" date="2023-07" db="EMBL/GenBank/DDBJ databases">
        <title>Sorghum-associated microbial communities from plants grown in Nebraska, USA.</title>
        <authorList>
            <person name="Schachtman D."/>
        </authorList>
    </citation>
    <scope>NUCLEOTIDE SEQUENCE [LARGE SCALE GENOMIC DNA]</scope>
    <source>
        <strain evidence="2 3">584</strain>
    </source>
</reference>
<evidence type="ECO:0000259" key="1">
    <source>
        <dbReference type="Pfam" id="PF06568"/>
    </source>
</evidence>